<evidence type="ECO:0000256" key="4">
    <source>
        <dbReference type="ARBA" id="ARBA00022519"/>
    </source>
</evidence>
<dbReference type="Proteomes" id="UP000242231">
    <property type="component" value="Unassembled WGS sequence"/>
</dbReference>
<sequence>MKALTNLVNQTLAWLTISISTVLVGCVVWQVLSRYVLGAPSTVTDEMARFLFMWVGLLGAAYATGLKRHLAIDLLTMRLTGKRKACSELLVQLAVAGFASVIMVYGGLGLVNKTLSTGQISPALGLPMGYVYLCLPISGIGILFYCVVDSLDKLKTLTSPAA</sequence>
<comment type="function">
    <text evidence="9">Part of the tripartite ATP-independent periplasmic (TRAP) transport system.</text>
</comment>
<dbReference type="InterPro" id="IPR055348">
    <property type="entry name" value="DctQ"/>
</dbReference>
<proteinExistence type="inferred from homology"/>
<keyword evidence="2 9" id="KW-0813">Transport</keyword>
<comment type="caution">
    <text evidence="11">The sequence shown here is derived from an EMBL/GenBank/DDBJ whole genome shotgun (WGS) entry which is preliminary data.</text>
</comment>
<dbReference type="GO" id="GO:0022857">
    <property type="term" value="F:transmembrane transporter activity"/>
    <property type="evidence" value="ECO:0007669"/>
    <property type="project" value="UniProtKB-UniRule"/>
</dbReference>
<keyword evidence="4 9" id="KW-0997">Cell inner membrane</keyword>
<evidence type="ECO:0000256" key="5">
    <source>
        <dbReference type="ARBA" id="ARBA00022692"/>
    </source>
</evidence>
<feature type="transmembrane region" description="Helical" evidence="9">
    <location>
        <begin position="128"/>
        <end position="148"/>
    </location>
</feature>
<feature type="transmembrane region" description="Helical" evidence="9">
    <location>
        <begin position="47"/>
        <end position="66"/>
    </location>
</feature>
<reference evidence="12" key="1">
    <citation type="submission" date="2016-11" db="EMBL/GenBank/DDBJ databases">
        <authorList>
            <person name="Sisinthy S."/>
            <person name="Ara S."/>
            <person name="Gundlapally S.R."/>
        </authorList>
    </citation>
    <scope>NUCLEOTIDE SEQUENCE [LARGE SCALE GENOMIC DNA]</scope>
    <source>
        <strain evidence="12">V1-41</strain>
    </source>
</reference>
<gene>
    <name evidence="11" type="ORF">UN63_14390</name>
</gene>
<evidence type="ECO:0000313" key="12">
    <source>
        <dbReference type="Proteomes" id="UP000242231"/>
    </source>
</evidence>
<evidence type="ECO:0000256" key="8">
    <source>
        <dbReference type="ARBA" id="ARBA00038436"/>
    </source>
</evidence>
<feature type="domain" description="Tripartite ATP-independent periplasmic transporters DctQ component" evidence="10">
    <location>
        <begin position="23"/>
        <end position="154"/>
    </location>
</feature>
<dbReference type="Pfam" id="PF04290">
    <property type="entry name" value="DctQ"/>
    <property type="match status" value="1"/>
</dbReference>
<dbReference type="GO" id="GO:0005886">
    <property type="term" value="C:plasma membrane"/>
    <property type="evidence" value="ECO:0007669"/>
    <property type="project" value="UniProtKB-SubCell"/>
</dbReference>
<accession>A0A2P5TJ25</accession>
<protein>
    <recommendedName>
        <fullName evidence="9">TRAP transporter small permease protein</fullName>
    </recommendedName>
</protein>
<comment type="subcellular location">
    <subcellularLocation>
        <location evidence="1 9">Cell inner membrane</location>
        <topology evidence="1 9">Multi-pass membrane protein</topology>
    </subcellularLocation>
</comment>
<feature type="transmembrane region" description="Helical" evidence="9">
    <location>
        <begin position="12"/>
        <end position="32"/>
    </location>
</feature>
<evidence type="ECO:0000313" key="11">
    <source>
        <dbReference type="EMBL" id="PPL14900.1"/>
    </source>
</evidence>
<dbReference type="EMBL" id="MPZM01000045">
    <property type="protein sequence ID" value="PPL14900.1"/>
    <property type="molecule type" value="Genomic_DNA"/>
</dbReference>
<keyword evidence="7 9" id="KW-0472">Membrane</keyword>
<comment type="subunit">
    <text evidence="9">The complex comprises the extracytoplasmic solute receptor protein and the two transmembrane proteins.</text>
</comment>
<feature type="transmembrane region" description="Helical" evidence="9">
    <location>
        <begin position="87"/>
        <end position="108"/>
    </location>
</feature>
<organism evidence="11 12">
    <name type="scientific">Oceanisphaera arctica</name>
    <dbReference type="NCBI Taxonomy" id="641510"/>
    <lineage>
        <taxon>Bacteria</taxon>
        <taxon>Pseudomonadati</taxon>
        <taxon>Pseudomonadota</taxon>
        <taxon>Gammaproteobacteria</taxon>
        <taxon>Aeromonadales</taxon>
        <taxon>Aeromonadaceae</taxon>
        <taxon>Oceanisphaera</taxon>
    </lineage>
</organism>
<keyword evidence="6 9" id="KW-1133">Transmembrane helix</keyword>
<dbReference type="RefSeq" id="WP_104487785.1">
    <property type="nucleotide sequence ID" value="NZ_BMYB01000031.1"/>
</dbReference>
<keyword evidence="5 9" id="KW-0812">Transmembrane</keyword>
<keyword evidence="12" id="KW-1185">Reference proteome</keyword>
<dbReference type="PANTHER" id="PTHR35011">
    <property type="entry name" value="2,3-DIKETO-L-GULONATE TRAP TRANSPORTER SMALL PERMEASE PROTEIN YIAM"/>
    <property type="match status" value="1"/>
</dbReference>
<dbReference type="PROSITE" id="PS51257">
    <property type="entry name" value="PROKAR_LIPOPROTEIN"/>
    <property type="match status" value="1"/>
</dbReference>
<dbReference type="InterPro" id="IPR007387">
    <property type="entry name" value="TRAP_DctQ"/>
</dbReference>
<evidence type="ECO:0000256" key="9">
    <source>
        <dbReference type="RuleBase" id="RU369079"/>
    </source>
</evidence>
<dbReference type="GO" id="GO:0015740">
    <property type="term" value="P:C4-dicarboxylate transport"/>
    <property type="evidence" value="ECO:0007669"/>
    <property type="project" value="TreeGrafter"/>
</dbReference>
<evidence type="ECO:0000256" key="7">
    <source>
        <dbReference type="ARBA" id="ARBA00023136"/>
    </source>
</evidence>
<comment type="similarity">
    <text evidence="8 9">Belongs to the TRAP transporter small permease family.</text>
</comment>
<dbReference type="OrthoDB" id="9791324at2"/>
<evidence type="ECO:0000256" key="6">
    <source>
        <dbReference type="ARBA" id="ARBA00022989"/>
    </source>
</evidence>
<keyword evidence="3" id="KW-1003">Cell membrane</keyword>
<evidence type="ECO:0000256" key="2">
    <source>
        <dbReference type="ARBA" id="ARBA00022448"/>
    </source>
</evidence>
<evidence type="ECO:0000256" key="3">
    <source>
        <dbReference type="ARBA" id="ARBA00022475"/>
    </source>
</evidence>
<name>A0A2P5TJ25_9GAMM</name>
<dbReference type="PANTHER" id="PTHR35011:SF2">
    <property type="entry name" value="2,3-DIKETO-L-GULONATE TRAP TRANSPORTER SMALL PERMEASE PROTEIN YIAM"/>
    <property type="match status" value="1"/>
</dbReference>
<evidence type="ECO:0000256" key="1">
    <source>
        <dbReference type="ARBA" id="ARBA00004429"/>
    </source>
</evidence>
<dbReference type="AlphaFoldDB" id="A0A2P5TJ25"/>
<evidence type="ECO:0000259" key="10">
    <source>
        <dbReference type="Pfam" id="PF04290"/>
    </source>
</evidence>